<protein>
    <submittedName>
        <fullName evidence="1">Uncharacterized protein</fullName>
    </submittedName>
</protein>
<dbReference type="EMBL" id="BARW01030113">
    <property type="protein sequence ID" value="GAJ03268.1"/>
    <property type="molecule type" value="Genomic_DNA"/>
</dbReference>
<organism evidence="1">
    <name type="scientific">marine sediment metagenome</name>
    <dbReference type="NCBI Taxonomy" id="412755"/>
    <lineage>
        <taxon>unclassified sequences</taxon>
        <taxon>metagenomes</taxon>
        <taxon>ecological metagenomes</taxon>
    </lineage>
</organism>
<gene>
    <name evidence="1" type="ORF">S12H4_48223</name>
</gene>
<name>X1TD61_9ZZZZ</name>
<evidence type="ECO:0000313" key="1">
    <source>
        <dbReference type="EMBL" id="GAJ03268.1"/>
    </source>
</evidence>
<dbReference type="AlphaFoldDB" id="X1TD61"/>
<sequence length="205" mass="23709">MITITLIAFMTINAICSNQDVLEKYNCTIIKTETFKTFKKSFYIRVQEQLTEDQLREVAQQIKKDNNSYERLFIFYLLPDMEMGSGAWAISHFNPNLEIVIMGATKEQEEQLKNEITYSGDIIGKWFCGYAGLEHSIIFEKKEDKIIAKLKFKDGSTMKETLIKKPNGRFDIKGNENGEYYILNSLGDLELWDTQGKLTTAKKIE</sequence>
<reference evidence="1" key="1">
    <citation type="journal article" date="2014" name="Front. Microbiol.">
        <title>High frequency of phylogenetically diverse reductive dehalogenase-homologous genes in deep subseafloor sedimentary metagenomes.</title>
        <authorList>
            <person name="Kawai M."/>
            <person name="Futagami T."/>
            <person name="Toyoda A."/>
            <person name="Takaki Y."/>
            <person name="Nishi S."/>
            <person name="Hori S."/>
            <person name="Arai W."/>
            <person name="Tsubouchi T."/>
            <person name="Morono Y."/>
            <person name="Uchiyama I."/>
            <person name="Ito T."/>
            <person name="Fujiyama A."/>
            <person name="Inagaki F."/>
            <person name="Takami H."/>
        </authorList>
    </citation>
    <scope>NUCLEOTIDE SEQUENCE</scope>
    <source>
        <strain evidence="1">Expedition CK06-06</strain>
    </source>
</reference>
<accession>X1TD61</accession>
<proteinExistence type="predicted"/>
<comment type="caution">
    <text evidence="1">The sequence shown here is derived from an EMBL/GenBank/DDBJ whole genome shotgun (WGS) entry which is preliminary data.</text>
</comment>